<evidence type="ECO:0000259" key="4">
    <source>
        <dbReference type="PROSITE" id="PS50043"/>
    </source>
</evidence>
<name>A0ABN5VN54_9ACTN</name>
<evidence type="ECO:0000256" key="1">
    <source>
        <dbReference type="ARBA" id="ARBA00023015"/>
    </source>
</evidence>
<evidence type="ECO:0000256" key="2">
    <source>
        <dbReference type="ARBA" id="ARBA00023125"/>
    </source>
</evidence>
<evidence type="ECO:0000313" key="6">
    <source>
        <dbReference type="Proteomes" id="UP001321542"/>
    </source>
</evidence>
<reference evidence="5 6" key="2">
    <citation type="journal article" date="2023" name="ChemBioChem">
        <title>Acyltransferase Domain Exchange between Two Independent Type I Polyketide Synthases in the Same Producer Strain of Macrolide Antibiotics.</title>
        <authorList>
            <person name="Kudo F."/>
            <person name="Kishikawa K."/>
            <person name="Tsuboi K."/>
            <person name="Kido T."/>
            <person name="Usui T."/>
            <person name="Hashimoto J."/>
            <person name="Shin-Ya K."/>
            <person name="Miyanaga A."/>
            <person name="Eguchi T."/>
        </authorList>
    </citation>
    <scope>NUCLEOTIDE SEQUENCE [LARGE SCALE GENOMIC DNA]</scope>
    <source>
        <strain evidence="5 6">A-8890</strain>
    </source>
</reference>
<organism evidence="5 6">
    <name type="scientific">Streptomyces graminofaciens</name>
    <dbReference type="NCBI Taxonomy" id="68212"/>
    <lineage>
        <taxon>Bacteria</taxon>
        <taxon>Bacillati</taxon>
        <taxon>Actinomycetota</taxon>
        <taxon>Actinomycetes</taxon>
        <taxon>Kitasatosporales</taxon>
        <taxon>Streptomycetaceae</taxon>
        <taxon>Streptomyces</taxon>
    </lineage>
</organism>
<sequence>MTKHIDAEDSACAYRRTGADPVRDISRLKTLTDREKEVLLLLGTGLGNRQLARELGIAERTVKAHVARIVEKLEQQTRLQVAVLSVLAHELLCADPHCACGSATPISPRSSMSSRLVGAVAM</sequence>
<dbReference type="Gene3D" id="1.10.10.10">
    <property type="entry name" value="Winged helix-like DNA-binding domain superfamily/Winged helix DNA-binding domain"/>
    <property type="match status" value="1"/>
</dbReference>
<evidence type="ECO:0000256" key="3">
    <source>
        <dbReference type="ARBA" id="ARBA00023163"/>
    </source>
</evidence>
<accession>A0ABN5VN54</accession>
<keyword evidence="6" id="KW-1185">Reference proteome</keyword>
<proteinExistence type="predicted"/>
<gene>
    <name evidence="5" type="ORF">SGFS_061500</name>
</gene>
<dbReference type="InterPro" id="IPR016032">
    <property type="entry name" value="Sig_transdc_resp-reg_C-effctor"/>
</dbReference>
<dbReference type="InterPro" id="IPR036388">
    <property type="entry name" value="WH-like_DNA-bd_sf"/>
</dbReference>
<keyword evidence="2" id="KW-0238">DNA-binding</keyword>
<dbReference type="EMBL" id="AP018448">
    <property type="protein sequence ID" value="BBC34856.1"/>
    <property type="molecule type" value="Genomic_DNA"/>
</dbReference>
<dbReference type="RefSeq" id="WP_286254912.1">
    <property type="nucleotide sequence ID" value="NZ_AP018448.1"/>
</dbReference>
<evidence type="ECO:0000313" key="5">
    <source>
        <dbReference type="EMBL" id="BBC34856.1"/>
    </source>
</evidence>
<keyword evidence="3" id="KW-0804">Transcription</keyword>
<dbReference type="PRINTS" id="PR00038">
    <property type="entry name" value="HTHLUXR"/>
</dbReference>
<reference evidence="5 6" key="1">
    <citation type="journal article" date="2010" name="ChemBioChem">
        <title>Cloning and characterization of the biosynthetic gene cluster of 16-membered macrolide antibiotic FD-891: involvement of a dual functional cytochrome P450 monooxygenase catalyzing epoxidation and hydroxylation.</title>
        <authorList>
            <person name="Kudo F."/>
            <person name="Motegi A."/>
            <person name="Mizoue K."/>
            <person name="Eguchi T."/>
        </authorList>
    </citation>
    <scope>NUCLEOTIDE SEQUENCE [LARGE SCALE GENOMIC DNA]</scope>
    <source>
        <strain evidence="5 6">A-8890</strain>
    </source>
</reference>
<dbReference type="InterPro" id="IPR000792">
    <property type="entry name" value="Tscrpt_reg_LuxR_C"/>
</dbReference>
<dbReference type="PANTHER" id="PTHR44688:SF16">
    <property type="entry name" value="DNA-BINDING TRANSCRIPTIONAL ACTIVATOR DEVR_DOSR"/>
    <property type="match status" value="1"/>
</dbReference>
<dbReference type="PROSITE" id="PS50043">
    <property type="entry name" value="HTH_LUXR_2"/>
    <property type="match status" value="1"/>
</dbReference>
<protein>
    <submittedName>
        <fullName evidence="5">Transcriptional regulator, LuxR family</fullName>
    </submittedName>
</protein>
<dbReference type="Pfam" id="PF00196">
    <property type="entry name" value="GerE"/>
    <property type="match status" value="1"/>
</dbReference>
<feature type="domain" description="HTH luxR-type" evidence="4">
    <location>
        <begin position="24"/>
        <end position="89"/>
    </location>
</feature>
<dbReference type="Proteomes" id="UP001321542">
    <property type="component" value="Chromosome"/>
</dbReference>
<dbReference type="SMART" id="SM00421">
    <property type="entry name" value="HTH_LUXR"/>
    <property type="match status" value="1"/>
</dbReference>
<dbReference type="SUPFAM" id="SSF46894">
    <property type="entry name" value="C-terminal effector domain of the bipartite response regulators"/>
    <property type="match status" value="1"/>
</dbReference>
<keyword evidence="1" id="KW-0805">Transcription regulation</keyword>
<dbReference type="PANTHER" id="PTHR44688">
    <property type="entry name" value="DNA-BINDING TRANSCRIPTIONAL ACTIVATOR DEVR_DOSR"/>
    <property type="match status" value="1"/>
</dbReference>